<feature type="chain" id="PRO_5040459481" evidence="2">
    <location>
        <begin position="19"/>
        <end position="759"/>
    </location>
</feature>
<gene>
    <name evidence="4" type="primary">LOC105273283</name>
</gene>
<dbReference type="OrthoDB" id="6784646at2759"/>
<dbReference type="GeneID" id="105273283"/>
<evidence type="ECO:0000313" key="3">
    <source>
        <dbReference type="Proteomes" id="UP000694866"/>
    </source>
</evidence>
<accession>A0A9R1TQP0</accession>
<dbReference type="AlphaFoldDB" id="A0A9R1TQP0"/>
<feature type="compositionally biased region" description="Acidic residues" evidence="1">
    <location>
        <begin position="30"/>
        <end position="42"/>
    </location>
</feature>
<keyword evidence="3" id="KW-1185">Reference proteome</keyword>
<name>A0A9R1TQP0_9HYME</name>
<feature type="compositionally biased region" description="Polar residues" evidence="1">
    <location>
        <begin position="196"/>
        <end position="218"/>
    </location>
</feature>
<feature type="signal peptide" evidence="2">
    <location>
        <begin position="1"/>
        <end position="18"/>
    </location>
</feature>
<protein>
    <submittedName>
        <fullName evidence="4">Uncharacterized protein</fullName>
    </submittedName>
</protein>
<dbReference type="RefSeq" id="XP_011313930.1">
    <property type="nucleotide sequence ID" value="XM_011315628.1"/>
</dbReference>
<feature type="region of interest" description="Disordered" evidence="1">
    <location>
        <begin position="29"/>
        <end position="52"/>
    </location>
</feature>
<feature type="region of interest" description="Disordered" evidence="1">
    <location>
        <begin position="195"/>
        <end position="222"/>
    </location>
</feature>
<keyword evidence="2" id="KW-0732">Signal</keyword>
<evidence type="ECO:0000256" key="2">
    <source>
        <dbReference type="SAM" id="SignalP"/>
    </source>
</evidence>
<dbReference type="Proteomes" id="UP000694866">
    <property type="component" value="Unplaced"/>
</dbReference>
<dbReference type="KEGG" id="fas:105273283"/>
<reference evidence="4" key="1">
    <citation type="submission" date="2025-08" db="UniProtKB">
        <authorList>
            <consortium name="RefSeq"/>
        </authorList>
    </citation>
    <scope>IDENTIFICATION</scope>
    <source>
        <strain evidence="4">USDA-PBARC FA_bdor</strain>
        <tissue evidence="4">Whole organism</tissue>
    </source>
</reference>
<proteinExistence type="predicted"/>
<sequence>MSSAILLISVVCCGFLHAIPYHGKRSIETDNYDYEDSDENESYDQPSMPGHRGMGDDDMAMAFFEDTVEKYEAKNGNTSQNHQFSRRSNQGNLEDAEMTINEGLPLLAGYSAENREDNDLSGSLKKSSEVAELRRATVEPEGISEGPVKVLTKALKLPDPANLSTENLKIKAEILAATVDPLKIISEFRERIAAPSKSTESTTLTADPLTESSESPSDPVNKVTPVLWEKSLEASEEEFQVANVRSKEPFYSLSLSSNSSVQPKYTASVRSKNNLTLCWIETITIKEDNATSPAMRLVLREYTITLENSVSIPEDLLEYSRLEGEVHPVTKEKAMNTPFQEFFSNETQRSQVTKLKKITQEGNFMVTEEKTMRCGTGSFITKNIYERLDASNKPVKRVEIKVGPVLKSIKDDVEGTKTPTEFQEAPTSEQFADGLVRLGDDLLSCQPGDKDCVKSMVDPDSRALDQNPSAISVVPEGLICDASTGTCTSTEFTERITVTPFDRSETVSEVTTQREPANELGIGIIEGTKREETVGLLKEAEEEDASTTLLRRADLRKSRYVLKLQVVVERIDENDNRETVINLKKEVPLNHMNETYMEQLDALNDTVNDIDVVRDLLKDSAFEGISPVVWESFRSSTGASVHGMTRPRRSLPVDLQDAAVKNEIVEECLPDISADISRGLTEIKSQISEADNGDLLSNEDLSVKADFERKEFPRPRTNADVEDVQVVSRWSRERSKQAFDGGDIRSFTELLILENSEVV</sequence>
<evidence type="ECO:0000256" key="1">
    <source>
        <dbReference type="SAM" id="MobiDB-lite"/>
    </source>
</evidence>
<evidence type="ECO:0000313" key="4">
    <source>
        <dbReference type="RefSeq" id="XP_011313930.1"/>
    </source>
</evidence>
<organism evidence="3 4">
    <name type="scientific">Fopius arisanus</name>
    <dbReference type="NCBI Taxonomy" id="64838"/>
    <lineage>
        <taxon>Eukaryota</taxon>
        <taxon>Metazoa</taxon>
        <taxon>Ecdysozoa</taxon>
        <taxon>Arthropoda</taxon>
        <taxon>Hexapoda</taxon>
        <taxon>Insecta</taxon>
        <taxon>Pterygota</taxon>
        <taxon>Neoptera</taxon>
        <taxon>Endopterygota</taxon>
        <taxon>Hymenoptera</taxon>
        <taxon>Apocrita</taxon>
        <taxon>Ichneumonoidea</taxon>
        <taxon>Braconidae</taxon>
        <taxon>Opiinae</taxon>
        <taxon>Fopius</taxon>
    </lineage>
</organism>